<comment type="caution">
    <text evidence="3">The sequence shown here is derived from an EMBL/GenBank/DDBJ whole genome shotgun (WGS) entry which is preliminary data.</text>
</comment>
<feature type="compositionally biased region" description="Pro residues" evidence="1">
    <location>
        <begin position="160"/>
        <end position="169"/>
    </location>
</feature>
<dbReference type="InterPro" id="IPR020999">
    <property type="entry name" value="Chitin_synth_reg_RCR"/>
</dbReference>
<dbReference type="GO" id="GO:0016192">
    <property type="term" value="P:vesicle-mediated transport"/>
    <property type="evidence" value="ECO:0007669"/>
    <property type="project" value="TreeGrafter"/>
</dbReference>
<evidence type="ECO:0000313" key="3">
    <source>
        <dbReference type="EMBL" id="PHH61543.1"/>
    </source>
</evidence>
<dbReference type="OrthoDB" id="3556830at2759"/>
<feature type="region of interest" description="Disordered" evidence="1">
    <location>
        <begin position="68"/>
        <end position="169"/>
    </location>
</feature>
<feature type="compositionally biased region" description="Low complexity" evidence="1">
    <location>
        <begin position="114"/>
        <end position="128"/>
    </location>
</feature>
<keyword evidence="4" id="KW-1185">Reference proteome</keyword>
<dbReference type="EMBL" id="NJET01000100">
    <property type="protein sequence ID" value="PHH61543.1"/>
    <property type="molecule type" value="Genomic_DNA"/>
</dbReference>
<dbReference type="AlphaFoldDB" id="A0A2C5Y1L4"/>
<dbReference type="Proteomes" id="UP000226192">
    <property type="component" value="Unassembled WGS sequence"/>
</dbReference>
<dbReference type="PANTHER" id="PTHR28187">
    <property type="entry name" value="PROTEIN RCR1-RELATED"/>
    <property type="match status" value="1"/>
</dbReference>
<accession>A0A2C5Y1L4</accession>
<protein>
    <submittedName>
        <fullName evidence="3">Uncharacterized protein</fullName>
    </submittedName>
</protein>
<name>A0A2C5Y1L4_9HYPO</name>
<keyword evidence="2" id="KW-0812">Transmembrane</keyword>
<feature type="transmembrane region" description="Helical" evidence="2">
    <location>
        <begin position="36"/>
        <end position="57"/>
    </location>
</feature>
<organism evidence="3 4">
    <name type="scientific">Ophiocordyceps australis</name>
    <dbReference type="NCBI Taxonomy" id="1399860"/>
    <lineage>
        <taxon>Eukaryota</taxon>
        <taxon>Fungi</taxon>
        <taxon>Dikarya</taxon>
        <taxon>Ascomycota</taxon>
        <taxon>Pezizomycotina</taxon>
        <taxon>Sordariomycetes</taxon>
        <taxon>Hypocreomycetidae</taxon>
        <taxon>Hypocreales</taxon>
        <taxon>Ophiocordycipitaceae</taxon>
        <taxon>Ophiocordyceps</taxon>
    </lineage>
</organism>
<keyword evidence="2" id="KW-1133">Transmembrane helix</keyword>
<dbReference type="Pfam" id="PF12273">
    <property type="entry name" value="RCR"/>
    <property type="match status" value="1"/>
</dbReference>
<proteinExistence type="predicted"/>
<reference evidence="3 4" key="1">
    <citation type="submission" date="2017-06" db="EMBL/GenBank/DDBJ databases">
        <title>Ant-infecting Ophiocordyceps genomes reveal a high diversity of potential behavioral manipulation genes and a possible major role for enterotoxins.</title>
        <authorList>
            <person name="De Bekker C."/>
            <person name="Evans H.C."/>
            <person name="Brachmann A."/>
            <person name="Hughes D.P."/>
        </authorList>
    </citation>
    <scope>NUCLEOTIDE SEQUENCE [LARGE SCALE GENOMIC DNA]</scope>
    <source>
        <strain evidence="3 4">Map64</strain>
    </source>
</reference>
<gene>
    <name evidence="3" type="ORF">CDD81_280</name>
</gene>
<keyword evidence="2" id="KW-0472">Membrane</keyword>
<evidence type="ECO:0000313" key="4">
    <source>
        <dbReference type="Proteomes" id="UP000226192"/>
    </source>
</evidence>
<evidence type="ECO:0000256" key="2">
    <source>
        <dbReference type="SAM" id="Phobius"/>
    </source>
</evidence>
<evidence type="ECO:0000256" key="1">
    <source>
        <dbReference type="SAM" id="MobiDB-lite"/>
    </source>
</evidence>
<sequence length="169" mass="18550">MVPYAVASNSLEARYTWECRNGYCRRRSHWYDWGRWIVLGIIVFFALVVFMSCACIARRRRRRGAQPVYGTGWMAPGGKPSGSAPNNYGPPPQDYNQGFNQGGYGVASPPPAYGPQQQPQYTGTTGTSFNPNDGYYAAHQPQYGGVQPPHNAHQPDTAYAPPPGPPPGK</sequence>
<dbReference type="PANTHER" id="PTHR28187:SF1">
    <property type="entry name" value="PROTEIN RCR1-RELATED"/>
    <property type="match status" value="1"/>
</dbReference>